<protein>
    <submittedName>
        <fullName evidence="2">DNA binding domain-containing protein, excisionase family</fullName>
    </submittedName>
</protein>
<dbReference type="RefSeq" id="WP_093618784.1">
    <property type="nucleotide sequence ID" value="NZ_BOMT01000055.1"/>
</dbReference>
<dbReference type="Pfam" id="PF12728">
    <property type="entry name" value="HTH_17"/>
    <property type="match status" value="1"/>
</dbReference>
<dbReference type="InterPro" id="IPR010093">
    <property type="entry name" value="SinI_DNA-bd"/>
</dbReference>
<keyword evidence="3" id="KW-1185">Reference proteome</keyword>
<dbReference type="NCBIfam" id="TIGR01764">
    <property type="entry name" value="excise"/>
    <property type="match status" value="1"/>
</dbReference>
<dbReference type="InterPro" id="IPR009061">
    <property type="entry name" value="DNA-bd_dom_put_sf"/>
</dbReference>
<dbReference type="InterPro" id="IPR041657">
    <property type="entry name" value="HTH_17"/>
</dbReference>
<sequence>MKRALATPDEISTYLGVSLRTLETWRYRKTGPGWHTVGRHVRYRWEEVDRWLAEHAEQSAAA</sequence>
<evidence type="ECO:0000259" key="1">
    <source>
        <dbReference type="Pfam" id="PF12728"/>
    </source>
</evidence>
<dbReference type="STRING" id="35752.SAMN05421541_110341"/>
<accession>A0A1I2IRX4</accession>
<gene>
    <name evidence="2" type="ORF">SAMN05421541_110341</name>
</gene>
<dbReference type="Proteomes" id="UP000199645">
    <property type="component" value="Unassembled WGS sequence"/>
</dbReference>
<dbReference type="AlphaFoldDB" id="A0A1I2IRX4"/>
<dbReference type="InterPro" id="IPR036388">
    <property type="entry name" value="WH-like_DNA-bd_sf"/>
</dbReference>
<organism evidence="2 3">
    <name type="scientific">Actinoplanes philippinensis</name>
    <dbReference type="NCBI Taxonomy" id="35752"/>
    <lineage>
        <taxon>Bacteria</taxon>
        <taxon>Bacillati</taxon>
        <taxon>Actinomycetota</taxon>
        <taxon>Actinomycetes</taxon>
        <taxon>Micromonosporales</taxon>
        <taxon>Micromonosporaceae</taxon>
        <taxon>Actinoplanes</taxon>
    </lineage>
</organism>
<reference evidence="2 3" key="1">
    <citation type="submission" date="2016-10" db="EMBL/GenBank/DDBJ databases">
        <authorList>
            <person name="de Groot N.N."/>
        </authorList>
    </citation>
    <scope>NUCLEOTIDE SEQUENCE [LARGE SCALE GENOMIC DNA]</scope>
    <source>
        <strain evidence="2 3">DSM 43019</strain>
    </source>
</reference>
<dbReference type="EMBL" id="FONV01000010">
    <property type="protein sequence ID" value="SFF44470.1"/>
    <property type="molecule type" value="Genomic_DNA"/>
</dbReference>
<proteinExistence type="predicted"/>
<evidence type="ECO:0000313" key="3">
    <source>
        <dbReference type="Proteomes" id="UP000199645"/>
    </source>
</evidence>
<name>A0A1I2IRX4_9ACTN</name>
<evidence type="ECO:0000313" key="2">
    <source>
        <dbReference type="EMBL" id="SFF44470.1"/>
    </source>
</evidence>
<dbReference type="OrthoDB" id="194758at2"/>
<dbReference type="GO" id="GO:0003677">
    <property type="term" value="F:DNA binding"/>
    <property type="evidence" value="ECO:0007669"/>
    <property type="project" value="InterPro"/>
</dbReference>
<feature type="domain" description="Helix-turn-helix" evidence="1">
    <location>
        <begin position="7"/>
        <end position="55"/>
    </location>
</feature>
<dbReference type="Gene3D" id="1.10.10.10">
    <property type="entry name" value="Winged helix-like DNA-binding domain superfamily/Winged helix DNA-binding domain"/>
    <property type="match status" value="1"/>
</dbReference>
<dbReference type="SUPFAM" id="SSF46955">
    <property type="entry name" value="Putative DNA-binding domain"/>
    <property type="match status" value="1"/>
</dbReference>